<dbReference type="Proteomes" id="UP000318370">
    <property type="component" value="Unassembled WGS sequence"/>
</dbReference>
<proteinExistence type="predicted"/>
<protein>
    <submittedName>
        <fullName evidence="2">Uncharacterized protein</fullName>
    </submittedName>
</protein>
<keyword evidence="1" id="KW-0472">Membrane</keyword>
<reference evidence="2 3" key="1">
    <citation type="submission" date="2019-07" db="EMBL/GenBank/DDBJ databases">
        <authorList>
            <person name="Brisse S."/>
            <person name="Rodrigues C."/>
            <person name="Thorpe H."/>
        </authorList>
    </citation>
    <scope>NUCLEOTIDE SEQUENCE [LARGE SCALE GENOMIC DNA]</scope>
    <source>
        <strain evidence="2">SB6408</strain>
    </source>
</reference>
<keyword evidence="1" id="KW-0812">Transmembrane</keyword>
<evidence type="ECO:0000256" key="1">
    <source>
        <dbReference type="SAM" id="Phobius"/>
    </source>
</evidence>
<keyword evidence="1" id="KW-1133">Transmembrane helix</keyword>
<sequence length="70" mass="8473">MKRWGLFEKNKNKTLLLINVINFYLPEESIKWLQKVTKYFYDAHSLAPIDLFTLLFFLIYQFITLNSLIL</sequence>
<evidence type="ECO:0000313" key="2">
    <source>
        <dbReference type="EMBL" id="VUS82351.1"/>
    </source>
</evidence>
<name>A0A564LM12_9ENTR</name>
<accession>A0A564LM12</accession>
<organism evidence="2 3">
    <name type="scientific">Klebsiella spallanzanii</name>
    <dbReference type="NCBI Taxonomy" id="2587528"/>
    <lineage>
        <taxon>Bacteria</taxon>
        <taxon>Pseudomonadati</taxon>
        <taxon>Pseudomonadota</taxon>
        <taxon>Gammaproteobacteria</taxon>
        <taxon>Enterobacterales</taxon>
        <taxon>Enterobacteriaceae</taxon>
        <taxon>Klebsiella/Raoultella group</taxon>
        <taxon>Klebsiella</taxon>
    </lineage>
</organism>
<evidence type="ECO:0000313" key="3">
    <source>
        <dbReference type="Proteomes" id="UP000318370"/>
    </source>
</evidence>
<gene>
    <name evidence="2" type="ORF">SB6408_01127</name>
</gene>
<feature type="transmembrane region" description="Helical" evidence="1">
    <location>
        <begin position="39"/>
        <end position="63"/>
    </location>
</feature>
<dbReference type="EMBL" id="CABGHF010000023">
    <property type="protein sequence ID" value="VUS82351.1"/>
    <property type="molecule type" value="Genomic_DNA"/>
</dbReference>
<dbReference type="AlphaFoldDB" id="A0A564LM12"/>